<feature type="non-terminal residue" evidence="1">
    <location>
        <position position="188"/>
    </location>
</feature>
<sequence>MIPSADAFLGIKVYNEDTKTYWIKDWAGLFSIVDIQLIENTYICLTECYAIRKYTFYRDVTPKDWAMRFEQTSKVGIISSRQVLMETEEYYVDVADWGICEGENENGSYEYECRDGSHNEKRIRDIETPIDYNTATFKSGETYYIKTIGKKKPNANIDWIETFEGHELTEWADWYSGWAFRYGLNLTE</sequence>
<evidence type="ECO:0000313" key="1">
    <source>
        <dbReference type="EMBL" id="GAG00530.1"/>
    </source>
</evidence>
<proteinExistence type="predicted"/>
<reference evidence="1" key="1">
    <citation type="journal article" date="2014" name="Front. Microbiol.">
        <title>High frequency of phylogenetically diverse reductive dehalogenase-homologous genes in deep subseafloor sedimentary metagenomes.</title>
        <authorList>
            <person name="Kawai M."/>
            <person name="Futagami T."/>
            <person name="Toyoda A."/>
            <person name="Takaki Y."/>
            <person name="Nishi S."/>
            <person name="Hori S."/>
            <person name="Arai W."/>
            <person name="Tsubouchi T."/>
            <person name="Morono Y."/>
            <person name="Uchiyama I."/>
            <person name="Ito T."/>
            <person name="Fujiyama A."/>
            <person name="Inagaki F."/>
            <person name="Takami H."/>
        </authorList>
    </citation>
    <scope>NUCLEOTIDE SEQUENCE</scope>
    <source>
        <strain evidence="1">Expedition CK06-06</strain>
    </source>
</reference>
<dbReference type="AlphaFoldDB" id="X0U4Q8"/>
<gene>
    <name evidence="1" type="ORF">S01H1_39685</name>
</gene>
<name>X0U4Q8_9ZZZZ</name>
<accession>X0U4Q8</accession>
<dbReference type="EMBL" id="BARS01025073">
    <property type="protein sequence ID" value="GAG00530.1"/>
    <property type="molecule type" value="Genomic_DNA"/>
</dbReference>
<organism evidence="1">
    <name type="scientific">marine sediment metagenome</name>
    <dbReference type="NCBI Taxonomy" id="412755"/>
    <lineage>
        <taxon>unclassified sequences</taxon>
        <taxon>metagenomes</taxon>
        <taxon>ecological metagenomes</taxon>
    </lineage>
</organism>
<protein>
    <submittedName>
        <fullName evidence="1">Uncharacterized protein</fullName>
    </submittedName>
</protein>
<comment type="caution">
    <text evidence="1">The sequence shown here is derived from an EMBL/GenBank/DDBJ whole genome shotgun (WGS) entry which is preliminary data.</text>
</comment>